<feature type="transmembrane region" description="Helical" evidence="2">
    <location>
        <begin position="104"/>
        <end position="124"/>
    </location>
</feature>
<evidence type="ECO:0000313" key="4">
    <source>
        <dbReference type="EMBL" id="MBF0934811.1"/>
    </source>
</evidence>
<evidence type="ECO:0000256" key="1">
    <source>
        <dbReference type="SAM" id="MobiDB-lite"/>
    </source>
</evidence>
<protein>
    <submittedName>
        <fullName evidence="4">Serine hydrolase</fullName>
    </submittedName>
</protein>
<feature type="region of interest" description="Disordered" evidence="1">
    <location>
        <begin position="149"/>
        <end position="174"/>
    </location>
</feature>
<feature type="compositionally biased region" description="Low complexity" evidence="1">
    <location>
        <begin position="537"/>
        <end position="551"/>
    </location>
</feature>
<dbReference type="CDD" id="cd00065">
    <property type="entry name" value="FYVE_like_SF"/>
    <property type="match status" value="1"/>
</dbReference>
<feature type="compositionally biased region" description="Low complexity" evidence="1">
    <location>
        <begin position="152"/>
        <end position="162"/>
    </location>
</feature>
<dbReference type="AlphaFoldDB" id="A0A929MNV0"/>
<dbReference type="EMBL" id="JABZFV010000071">
    <property type="protein sequence ID" value="MBF0934811.1"/>
    <property type="molecule type" value="Genomic_DNA"/>
</dbReference>
<keyword evidence="2" id="KW-1133">Transmembrane helix</keyword>
<sequence>MQCPNCGKPVRSKTHCARCGYSFTEKKVVREPHQQAEDAFDPNAVMPHDDLHETMEYEAWRNTQELKNFDQEAVSQSLDFQTEDEDEELVPEFKPKRRRGFMRVIFSILQMVAVLILLFLAFLYGPELPKYLPQALNAVGIKWGNQNTETPASSTSSQVAQESSKEEASTATGLQAKDKKVDLSNYPFVTLTLTFERPLENLTRDTFKFSVDGTELTEYSLVKESNNLVLRYVDPSYQITKSKGTKVNVAIKADSLSYNDQVDYQTPDLGLSQDQVKALDTAFKSDSKQILALQEVGSKAPYLSSTKSTEASNLFAWFVLARTYQLIDEKKFELTTEVEIQESLRIGTGETAMSTHAIGSKISIQELIDAVVVSQDATALNYLIQQVGGANELNIWLNSQGFYSTKMSANLGVNDSGDITGVATSAYDLTNLLNQLAQDKLVNEKVSAAIKEAVLKTPVSTKFPSDLTTVTRRYEMTTPDQAGSMHHYAAILEMNGKSVIVVVLGAPGQGEAGNANVATIVKTLAEFDLGHASANESSSSSSDSSSTSSSSGPELPTQAELNNPNVEPAPVFDYFDDDGDGVLDSTPRQGRWYWDTTRGTWLYY</sequence>
<comment type="caution">
    <text evidence="4">The sequence shown here is derived from an EMBL/GenBank/DDBJ whole genome shotgun (WGS) entry which is preliminary data.</text>
</comment>
<dbReference type="GO" id="GO:0030655">
    <property type="term" value="P:beta-lactam antibiotic catabolic process"/>
    <property type="evidence" value="ECO:0007669"/>
    <property type="project" value="InterPro"/>
</dbReference>
<dbReference type="Proteomes" id="UP000757900">
    <property type="component" value="Unassembled WGS sequence"/>
</dbReference>
<evidence type="ECO:0000256" key="2">
    <source>
        <dbReference type="SAM" id="Phobius"/>
    </source>
</evidence>
<accession>A0A929MNV0</accession>
<dbReference type="SUPFAM" id="SSF56601">
    <property type="entry name" value="beta-lactamase/transpeptidase-like"/>
    <property type="match status" value="1"/>
</dbReference>
<dbReference type="GO" id="GO:0008800">
    <property type="term" value="F:beta-lactamase activity"/>
    <property type="evidence" value="ECO:0007669"/>
    <property type="project" value="InterPro"/>
</dbReference>
<dbReference type="InterPro" id="IPR012338">
    <property type="entry name" value="Beta-lactam/transpept-like"/>
</dbReference>
<keyword evidence="2" id="KW-0472">Membrane</keyword>
<proteinExistence type="predicted"/>
<dbReference type="InterPro" id="IPR045155">
    <property type="entry name" value="Beta-lactam_cat"/>
</dbReference>
<feature type="domain" description="Beta-lactamase class A catalytic" evidence="3">
    <location>
        <begin position="307"/>
        <end position="504"/>
    </location>
</feature>
<dbReference type="Pfam" id="PF13354">
    <property type="entry name" value="Beta-lactamase2"/>
    <property type="match status" value="1"/>
</dbReference>
<gene>
    <name evidence="4" type="ORF">HXK00_04090</name>
</gene>
<keyword evidence="2" id="KW-0812">Transmembrane</keyword>
<evidence type="ECO:0000259" key="3">
    <source>
        <dbReference type="Pfam" id="PF13354"/>
    </source>
</evidence>
<name>A0A929MNV0_ABIDE</name>
<keyword evidence="4" id="KW-0378">Hydrolase</keyword>
<reference evidence="4" key="1">
    <citation type="submission" date="2020-04" db="EMBL/GenBank/DDBJ databases">
        <title>Deep metagenomics examines the oral microbiome during advanced dental caries in children, revealing novel taxa and co-occurrences with host molecules.</title>
        <authorList>
            <person name="Baker J.L."/>
            <person name="Morton J.T."/>
            <person name="Dinis M."/>
            <person name="Alvarez R."/>
            <person name="Tran N.C."/>
            <person name="Knight R."/>
            <person name="Edlund A."/>
        </authorList>
    </citation>
    <scope>NUCLEOTIDE SEQUENCE</scope>
    <source>
        <strain evidence="4">JCVI_23_bin.16</strain>
    </source>
</reference>
<organism evidence="4 5">
    <name type="scientific">Abiotrophia defectiva</name>
    <name type="common">Streptococcus defectivus</name>
    <dbReference type="NCBI Taxonomy" id="46125"/>
    <lineage>
        <taxon>Bacteria</taxon>
        <taxon>Bacillati</taxon>
        <taxon>Bacillota</taxon>
        <taxon>Bacilli</taxon>
        <taxon>Lactobacillales</taxon>
        <taxon>Aerococcaceae</taxon>
        <taxon>Abiotrophia</taxon>
    </lineage>
</organism>
<evidence type="ECO:0000313" key="5">
    <source>
        <dbReference type="Proteomes" id="UP000757900"/>
    </source>
</evidence>
<dbReference type="Gene3D" id="3.40.710.10">
    <property type="entry name" value="DD-peptidase/beta-lactamase superfamily"/>
    <property type="match status" value="1"/>
</dbReference>
<feature type="region of interest" description="Disordered" evidence="1">
    <location>
        <begin position="533"/>
        <end position="580"/>
    </location>
</feature>